<dbReference type="GO" id="GO:0030638">
    <property type="term" value="P:polyketide metabolic process"/>
    <property type="evidence" value="ECO:0007669"/>
    <property type="project" value="InterPro"/>
</dbReference>
<dbReference type="AlphaFoldDB" id="A0AAE8SGA0"/>
<organism evidence="1 2">
    <name type="scientific">Fusarium torulosum</name>
    <dbReference type="NCBI Taxonomy" id="33205"/>
    <lineage>
        <taxon>Eukaryota</taxon>
        <taxon>Fungi</taxon>
        <taxon>Dikarya</taxon>
        <taxon>Ascomycota</taxon>
        <taxon>Pezizomycotina</taxon>
        <taxon>Sordariomycetes</taxon>
        <taxon>Hypocreomycetidae</taxon>
        <taxon>Hypocreales</taxon>
        <taxon>Nectriaceae</taxon>
        <taxon>Fusarium</taxon>
    </lineage>
</organism>
<evidence type="ECO:0000313" key="2">
    <source>
        <dbReference type="Proteomes" id="UP001187734"/>
    </source>
</evidence>
<gene>
    <name evidence="1" type="ORF">FTOL_04207</name>
</gene>
<dbReference type="SUPFAM" id="SSF54427">
    <property type="entry name" value="NTF2-like"/>
    <property type="match status" value="1"/>
</dbReference>
<dbReference type="EMBL" id="ONZP01000126">
    <property type="protein sequence ID" value="SPJ74476.1"/>
    <property type="molecule type" value="Genomic_DNA"/>
</dbReference>
<evidence type="ECO:0000313" key="1">
    <source>
        <dbReference type="EMBL" id="SPJ74476.1"/>
    </source>
</evidence>
<sequence length="384" mass="43619">MYADISKPPASLPSIKLEVLRPGLSLLWPLSRRGHSPGLIILSTTREDPVAFYDGIPSSMVKWADEGYAVVQIEVAGFEGEESEVVLREAIETLRQCEKCELNDKIGLVAPAVEIVTSVLYADAQTVESLAPSVKPLLKHLANQDFRPASQSQYPYRKATTYAFATPSRSHFDYTTELVSHTRNLQFLKPKLNGPYFDLEAIWDEHTWYEFSDRSVEHTMGTMVQEPYVNHVPTLTGVISRLKLSKFYRDNFIFNNSLDTRLDLISRTIGMDRVIDEFIYTFTHNREIDWLLPGIPPTVQKAELPFTAVGTALRQLGLMPEYLPFPYPVPNAGENPGTKYEYRIPVTGIETAAKIRDRNAVPSNERFDFKVREVQQDSKDNKRD</sequence>
<dbReference type="InterPro" id="IPR032710">
    <property type="entry name" value="NTF2-like_dom_sf"/>
</dbReference>
<protein>
    <submittedName>
        <fullName evidence="1">Related to dienelactone hydrolase and related enzymes</fullName>
    </submittedName>
</protein>
<proteinExistence type="predicted"/>
<reference evidence="1" key="1">
    <citation type="submission" date="2018-03" db="EMBL/GenBank/DDBJ databases">
        <authorList>
            <person name="Guldener U."/>
        </authorList>
    </citation>
    <scope>NUCLEOTIDE SEQUENCE</scope>
</reference>
<dbReference type="GO" id="GO:0016787">
    <property type="term" value="F:hydrolase activity"/>
    <property type="evidence" value="ECO:0007669"/>
    <property type="project" value="UniProtKB-KW"/>
</dbReference>
<dbReference type="InterPro" id="IPR009959">
    <property type="entry name" value="Cyclase_SnoaL-like"/>
</dbReference>
<keyword evidence="1" id="KW-0378">Hydrolase</keyword>
<comment type="caution">
    <text evidence="1">The sequence shown here is derived from an EMBL/GenBank/DDBJ whole genome shotgun (WGS) entry which is preliminary data.</text>
</comment>
<dbReference type="PANTHER" id="PTHR38436:SF3">
    <property type="entry name" value="CARBOXYMETHYLENEBUTENOLIDASE-RELATED"/>
    <property type="match status" value="1"/>
</dbReference>
<dbReference type="PANTHER" id="PTHR38436">
    <property type="entry name" value="POLYKETIDE CYCLASE SNOAL-LIKE DOMAIN"/>
    <property type="match status" value="1"/>
</dbReference>
<name>A0AAE8SGA0_9HYPO</name>
<keyword evidence="2" id="KW-1185">Reference proteome</keyword>
<dbReference type="Gene3D" id="3.10.450.50">
    <property type="match status" value="1"/>
</dbReference>
<dbReference type="Proteomes" id="UP001187734">
    <property type="component" value="Unassembled WGS sequence"/>
</dbReference>
<accession>A0AAE8SGA0</accession>